<organism evidence="1">
    <name type="scientific">Rhizophora mucronata</name>
    <name type="common">Asiatic mangrove</name>
    <dbReference type="NCBI Taxonomy" id="61149"/>
    <lineage>
        <taxon>Eukaryota</taxon>
        <taxon>Viridiplantae</taxon>
        <taxon>Streptophyta</taxon>
        <taxon>Embryophyta</taxon>
        <taxon>Tracheophyta</taxon>
        <taxon>Spermatophyta</taxon>
        <taxon>Magnoliopsida</taxon>
        <taxon>eudicotyledons</taxon>
        <taxon>Gunneridae</taxon>
        <taxon>Pentapetalae</taxon>
        <taxon>rosids</taxon>
        <taxon>fabids</taxon>
        <taxon>Malpighiales</taxon>
        <taxon>Rhizophoraceae</taxon>
        <taxon>Rhizophora</taxon>
    </lineage>
</organism>
<accession>A0A2P2PAC5</accession>
<evidence type="ECO:0000313" key="1">
    <source>
        <dbReference type="EMBL" id="MBX51704.1"/>
    </source>
</evidence>
<proteinExistence type="predicted"/>
<reference evidence="1" key="1">
    <citation type="submission" date="2018-02" db="EMBL/GenBank/DDBJ databases">
        <title>Rhizophora mucronata_Transcriptome.</title>
        <authorList>
            <person name="Meera S.P."/>
            <person name="Sreeshan A."/>
            <person name="Augustine A."/>
        </authorList>
    </citation>
    <scope>NUCLEOTIDE SEQUENCE</scope>
    <source>
        <tissue evidence="1">Leaf</tissue>
    </source>
</reference>
<sequence>MVYDIKAKSIKDFILFLLL</sequence>
<name>A0A2P2PAC5_RHIMU</name>
<protein>
    <submittedName>
        <fullName evidence="1">Uncharacterized protein</fullName>
    </submittedName>
</protein>
<dbReference type="EMBL" id="GGEC01071220">
    <property type="protein sequence ID" value="MBX51704.1"/>
    <property type="molecule type" value="Transcribed_RNA"/>
</dbReference>
<dbReference type="AlphaFoldDB" id="A0A2P2PAC5"/>